<protein>
    <submittedName>
        <fullName evidence="6">Pancreatic triacylglycerol lipase-like protein</fullName>
    </submittedName>
</protein>
<gene>
    <name evidence="6" type="ORF">B4U79_09180</name>
</gene>
<dbReference type="Proteomes" id="UP000285301">
    <property type="component" value="Unassembled WGS sequence"/>
</dbReference>
<dbReference type="InterPro" id="IPR000734">
    <property type="entry name" value="TAG_lipase"/>
</dbReference>
<dbReference type="OrthoDB" id="6515350at2759"/>
<evidence type="ECO:0000259" key="5">
    <source>
        <dbReference type="Pfam" id="PF00151"/>
    </source>
</evidence>
<evidence type="ECO:0000256" key="4">
    <source>
        <dbReference type="RuleBase" id="RU004262"/>
    </source>
</evidence>
<comment type="subcellular location">
    <subcellularLocation>
        <location evidence="1">Secreted</location>
    </subcellularLocation>
</comment>
<feature type="domain" description="Lipase" evidence="5">
    <location>
        <begin position="2"/>
        <end position="255"/>
    </location>
</feature>
<dbReference type="PRINTS" id="PR00821">
    <property type="entry name" value="TAGLIPASE"/>
</dbReference>
<comment type="caution">
    <text evidence="6">The sequence shown here is derived from an EMBL/GenBank/DDBJ whole genome shotgun (WGS) entry which is preliminary data.</text>
</comment>
<dbReference type="Gene3D" id="2.60.60.20">
    <property type="entry name" value="PLAT/LH2 domain"/>
    <property type="match status" value="1"/>
</dbReference>
<evidence type="ECO:0000256" key="2">
    <source>
        <dbReference type="ARBA" id="ARBA00010701"/>
    </source>
</evidence>
<dbReference type="Gene3D" id="3.40.50.1820">
    <property type="entry name" value="alpha/beta hydrolase"/>
    <property type="match status" value="1"/>
</dbReference>
<dbReference type="GO" id="GO:0016298">
    <property type="term" value="F:lipase activity"/>
    <property type="evidence" value="ECO:0007669"/>
    <property type="project" value="InterPro"/>
</dbReference>
<keyword evidence="7" id="KW-1185">Reference proteome</keyword>
<evidence type="ECO:0000256" key="1">
    <source>
        <dbReference type="ARBA" id="ARBA00004613"/>
    </source>
</evidence>
<comment type="similarity">
    <text evidence="2 4">Belongs to the AB hydrolase superfamily. Lipase family.</text>
</comment>
<name>A0A3S3PAG8_9ACAR</name>
<organism evidence="6 7">
    <name type="scientific">Dinothrombium tinctorium</name>
    <dbReference type="NCBI Taxonomy" id="1965070"/>
    <lineage>
        <taxon>Eukaryota</taxon>
        <taxon>Metazoa</taxon>
        <taxon>Ecdysozoa</taxon>
        <taxon>Arthropoda</taxon>
        <taxon>Chelicerata</taxon>
        <taxon>Arachnida</taxon>
        <taxon>Acari</taxon>
        <taxon>Acariformes</taxon>
        <taxon>Trombidiformes</taxon>
        <taxon>Prostigmata</taxon>
        <taxon>Anystina</taxon>
        <taxon>Parasitengona</taxon>
        <taxon>Trombidioidea</taxon>
        <taxon>Trombidiidae</taxon>
        <taxon>Dinothrombium</taxon>
    </lineage>
</organism>
<dbReference type="AlphaFoldDB" id="A0A3S3PAG8"/>
<sequence>MTDMKDKFLQIEDGNVLLVDWHKGASANLPDQRITNVRMLGSKVSTVLNDLIKIHNTKPENIHIIAHSLGTFAADVIGRQVKHIGRISGLDPGGPNFDLLSPELRLDQSDALFVDVIHTDVENTSLSLYGRGTSALVGHMDFFPNGGSNQPGCSIQRFEDLVIRPIGEGVRRFVACHHYRAIDYYLETITPTATSCLPLGYKCENFTSFTEGRCDKCDSPGVDCAEMGFKSINYFTPNDAKPKKFYLNTNRRKPFCIFHYNIQVTISSKPEQIRGGVLFITSTGEFGSMEARLNGGMSGFRPGNTTGSIVNHFLDIGGVRSVSLVWLPAPSINLFSNPTLYIQKIVVTPLNDPDKSSRSSLTRVLCPAESIILQPFFKRTFFTTADQCASLH</sequence>
<accession>A0A3S3PAG8</accession>
<reference evidence="6 7" key="1">
    <citation type="journal article" date="2018" name="Gigascience">
        <title>Genomes of trombidid mites reveal novel predicted allergens and laterally-transferred genes associated with secondary metabolism.</title>
        <authorList>
            <person name="Dong X."/>
            <person name="Chaisiri K."/>
            <person name="Xia D."/>
            <person name="Armstrong S.D."/>
            <person name="Fang Y."/>
            <person name="Donnelly M.J."/>
            <person name="Kadowaki T."/>
            <person name="McGarry J.W."/>
            <person name="Darby A.C."/>
            <person name="Makepeace B.L."/>
        </authorList>
    </citation>
    <scope>NUCLEOTIDE SEQUENCE [LARGE SCALE GENOMIC DNA]</scope>
    <source>
        <strain evidence="6">UoL-WK</strain>
    </source>
</reference>
<proteinExistence type="inferred from homology"/>
<keyword evidence="3" id="KW-0964">Secreted</keyword>
<dbReference type="GO" id="GO:0005615">
    <property type="term" value="C:extracellular space"/>
    <property type="evidence" value="ECO:0007669"/>
    <property type="project" value="TreeGrafter"/>
</dbReference>
<evidence type="ECO:0000313" key="7">
    <source>
        <dbReference type="Proteomes" id="UP000285301"/>
    </source>
</evidence>
<dbReference type="InterPro" id="IPR029058">
    <property type="entry name" value="AB_hydrolase_fold"/>
</dbReference>
<dbReference type="InterPro" id="IPR013818">
    <property type="entry name" value="Lipase"/>
</dbReference>
<evidence type="ECO:0000256" key="3">
    <source>
        <dbReference type="ARBA" id="ARBA00022525"/>
    </source>
</evidence>
<dbReference type="Pfam" id="PF00151">
    <property type="entry name" value="Lipase"/>
    <property type="match status" value="1"/>
</dbReference>
<evidence type="ECO:0000313" key="6">
    <source>
        <dbReference type="EMBL" id="RWS15660.1"/>
    </source>
</evidence>
<dbReference type="STRING" id="1965070.A0A3S3PAG8"/>
<dbReference type="SUPFAM" id="SSF53474">
    <property type="entry name" value="alpha/beta-Hydrolases"/>
    <property type="match status" value="1"/>
</dbReference>
<dbReference type="GO" id="GO:0016042">
    <property type="term" value="P:lipid catabolic process"/>
    <property type="evidence" value="ECO:0007669"/>
    <property type="project" value="TreeGrafter"/>
</dbReference>
<dbReference type="EMBL" id="NCKU01000394">
    <property type="protein sequence ID" value="RWS15660.1"/>
    <property type="molecule type" value="Genomic_DNA"/>
</dbReference>
<dbReference type="PANTHER" id="PTHR11610">
    <property type="entry name" value="LIPASE"/>
    <property type="match status" value="1"/>
</dbReference>